<dbReference type="AlphaFoldDB" id="S9TPH1"/>
<feature type="region of interest" description="Disordered" evidence="1">
    <location>
        <begin position="236"/>
        <end position="282"/>
    </location>
</feature>
<name>S9TPH1_9TRYP</name>
<gene>
    <name evidence="2" type="ORF">STCU_10023</name>
</gene>
<evidence type="ECO:0000256" key="1">
    <source>
        <dbReference type="SAM" id="MobiDB-lite"/>
    </source>
</evidence>
<comment type="caution">
    <text evidence="2">The sequence shown here is derived from an EMBL/GenBank/DDBJ whole genome shotgun (WGS) entry which is preliminary data.</text>
</comment>
<reference evidence="2 3" key="1">
    <citation type="journal article" date="2013" name="PLoS ONE">
        <title>Predicting the Proteins of Angomonas deanei, Strigomonas culicis and Their Respective Endosymbionts Reveals New Aspects of the Trypanosomatidae Family.</title>
        <authorList>
            <person name="Motta M.C."/>
            <person name="Martins A.C."/>
            <person name="de Souza S.S."/>
            <person name="Catta-Preta C.M."/>
            <person name="Silva R."/>
            <person name="Klein C.C."/>
            <person name="de Almeida L.G."/>
            <person name="de Lima Cunha O."/>
            <person name="Ciapina L.P."/>
            <person name="Brocchi M."/>
            <person name="Colabardini A.C."/>
            <person name="de Araujo Lima B."/>
            <person name="Machado C.R."/>
            <person name="de Almeida Soares C.M."/>
            <person name="Probst C.M."/>
            <person name="de Menezes C.B."/>
            <person name="Thompson C.E."/>
            <person name="Bartholomeu D.C."/>
            <person name="Gradia D.F."/>
            <person name="Pavoni D.P."/>
            <person name="Grisard E.C."/>
            <person name="Fantinatti-Garboggini F."/>
            <person name="Marchini F.K."/>
            <person name="Rodrigues-Luiz G.F."/>
            <person name="Wagner G."/>
            <person name="Goldman G.H."/>
            <person name="Fietto J.L."/>
            <person name="Elias M.C."/>
            <person name="Goldman M.H."/>
            <person name="Sagot M.F."/>
            <person name="Pereira M."/>
            <person name="Stoco P.H."/>
            <person name="de Mendonca-Neto R.P."/>
            <person name="Teixeira S.M."/>
            <person name="Maciel T.E."/>
            <person name="de Oliveira Mendes T.A."/>
            <person name="Urmenyi T.P."/>
            <person name="de Souza W."/>
            <person name="Schenkman S."/>
            <person name="de Vasconcelos A.T."/>
        </authorList>
    </citation>
    <scope>NUCLEOTIDE SEQUENCE [LARGE SCALE GENOMIC DNA]</scope>
</reference>
<accession>S9TPH1</accession>
<evidence type="ECO:0000313" key="2">
    <source>
        <dbReference type="EMBL" id="EPY18353.1"/>
    </source>
</evidence>
<evidence type="ECO:0000313" key="3">
    <source>
        <dbReference type="Proteomes" id="UP000015354"/>
    </source>
</evidence>
<dbReference type="Proteomes" id="UP000015354">
    <property type="component" value="Unassembled WGS sequence"/>
</dbReference>
<proteinExistence type="predicted"/>
<protein>
    <submittedName>
        <fullName evidence="2">Uncharacterized protein</fullName>
    </submittedName>
</protein>
<sequence>MAMDDIAADDALAPVSWEAMVRAPSTFSLGDALQRRATESQIAYWDSMSQHRTDDDGDGEQQWEAVGAKTQPLPMSDEMLSQIFNKLRSGAPHPPPDPRQAPAYQRPGVSLVRESAPPLQAVVSATAAAQQAVIHNHPPPLFAPLDTADRTTAPPAAAKSLTMRYRFPQPLIYGPPLPPLPKLGPRQIFGGDCLAAAQWVDSPRRRRKGTDVPTTPKLPHVPVTVMLPELSSIETVPCNGRGSREKNKKKGGPLCDNCPENTFPMQKEKKKGDSITFFTRKR</sequence>
<keyword evidence="3" id="KW-1185">Reference proteome</keyword>
<organism evidence="2 3">
    <name type="scientific">Strigomonas culicis</name>
    <dbReference type="NCBI Taxonomy" id="28005"/>
    <lineage>
        <taxon>Eukaryota</taxon>
        <taxon>Discoba</taxon>
        <taxon>Euglenozoa</taxon>
        <taxon>Kinetoplastea</taxon>
        <taxon>Metakinetoplastina</taxon>
        <taxon>Trypanosomatida</taxon>
        <taxon>Trypanosomatidae</taxon>
        <taxon>Strigomonadinae</taxon>
        <taxon>Strigomonas</taxon>
    </lineage>
</organism>
<dbReference type="EMBL" id="ATMH01009974">
    <property type="protein sequence ID" value="EPY18353.1"/>
    <property type="molecule type" value="Genomic_DNA"/>
</dbReference>